<reference evidence="3" key="1">
    <citation type="submission" date="2020-10" db="EMBL/GenBank/DDBJ databases">
        <authorList>
            <person name="Kusch S."/>
        </authorList>
    </citation>
    <scope>NUCLEOTIDE SEQUENCE</scope>
    <source>
        <strain evidence="3">SwB9</strain>
    </source>
</reference>
<protein>
    <submittedName>
        <fullName evidence="3">052a4909-88fc-47e8-85c6-81385c0f7e6b-CDS</fullName>
    </submittedName>
</protein>
<feature type="region of interest" description="Disordered" evidence="1">
    <location>
        <begin position="1"/>
        <end position="62"/>
    </location>
</feature>
<feature type="transmembrane region" description="Helical" evidence="2">
    <location>
        <begin position="106"/>
        <end position="124"/>
    </location>
</feature>
<sequence>MAGETAFPRGRTASMSSQKSASPVNRTFLKSSLKKPSDPSVKDSSSNPPTPQSSQHESFSQKIRPKSFPLSNIKAPVWLSNFRASKTGAYALQFLDISRRWFLRHVFKFFLAALVYTGLIFLIAKDNAITSRNNLTYISDLLKVAGGFPETLDEGYLVDNIPPAFQKAGTVLRDFYNERIENDDPFAWPVHALLAEVEAIDFGWESFRESRDEAVTSIKEQVKSSRLVFQDELKRLRGVGAKNRNRTSWKRLGKKLLLDDPYESRAHFDAKNFANITGSIQNYISTWRATSIPQLSYRLTSTKRGPTGGLPGKMNEVRKKWPKIDWRNWKFFRPPVDKLEEVREEAISILKRVDGMYGGFLSVIHLLDLAADKEKRRGFGEEHLEELLGVFDETFRRLQQAEWDNFERSIARTYPL</sequence>
<dbReference type="AlphaFoldDB" id="A0A8H2VZI2"/>
<evidence type="ECO:0000313" key="4">
    <source>
        <dbReference type="Proteomes" id="UP000624404"/>
    </source>
</evidence>
<dbReference type="EMBL" id="CAJHIA010000023">
    <property type="protein sequence ID" value="CAD6446934.1"/>
    <property type="molecule type" value="Genomic_DNA"/>
</dbReference>
<keyword evidence="2" id="KW-1133">Transmembrane helix</keyword>
<organism evidence="3 4">
    <name type="scientific">Sclerotinia trifoliorum</name>
    <dbReference type="NCBI Taxonomy" id="28548"/>
    <lineage>
        <taxon>Eukaryota</taxon>
        <taxon>Fungi</taxon>
        <taxon>Dikarya</taxon>
        <taxon>Ascomycota</taxon>
        <taxon>Pezizomycotina</taxon>
        <taxon>Leotiomycetes</taxon>
        <taxon>Helotiales</taxon>
        <taxon>Sclerotiniaceae</taxon>
        <taxon>Sclerotinia</taxon>
    </lineage>
</organism>
<dbReference type="Proteomes" id="UP000624404">
    <property type="component" value="Unassembled WGS sequence"/>
</dbReference>
<evidence type="ECO:0000313" key="3">
    <source>
        <dbReference type="EMBL" id="CAD6446934.1"/>
    </source>
</evidence>
<feature type="compositionally biased region" description="Low complexity" evidence="1">
    <location>
        <begin position="42"/>
        <end position="55"/>
    </location>
</feature>
<accession>A0A8H2VZI2</accession>
<name>A0A8H2VZI2_9HELO</name>
<proteinExistence type="predicted"/>
<evidence type="ECO:0000256" key="2">
    <source>
        <dbReference type="SAM" id="Phobius"/>
    </source>
</evidence>
<keyword evidence="4" id="KW-1185">Reference proteome</keyword>
<keyword evidence="2" id="KW-0472">Membrane</keyword>
<feature type="compositionally biased region" description="Polar residues" evidence="1">
    <location>
        <begin position="13"/>
        <end position="25"/>
    </location>
</feature>
<gene>
    <name evidence="3" type="ORF">SCLTRI_LOCUS6726</name>
</gene>
<keyword evidence="2" id="KW-0812">Transmembrane</keyword>
<comment type="caution">
    <text evidence="3">The sequence shown here is derived from an EMBL/GenBank/DDBJ whole genome shotgun (WGS) entry which is preliminary data.</text>
</comment>
<dbReference type="OrthoDB" id="3542960at2759"/>
<evidence type="ECO:0000256" key="1">
    <source>
        <dbReference type="SAM" id="MobiDB-lite"/>
    </source>
</evidence>